<keyword evidence="2" id="KW-1185">Reference proteome</keyword>
<dbReference type="STRING" id="1874317.BKP64_06395"/>
<dbReference type="Proteomes" id="UP000177445">
    <property type="component" value="Chromosome"/>
</dbReference>
<dbReference type="KEGG" id="msq:BKP64_06395"/>
<dbReference type="EMBL" id="CP017715">
    <property type="protein sequence ID" value="AOY87832.1"/>
    <property type="molecule type" value="Genomic_DNA"/>
</dbReference>
<sequence>MAPEQLTLPPEGAAFSSLEWMCRFGPNEKLTKVVGAPVKTTYLSPQTAEWGLTGEGVSEMLNQIGVSARYLQPHAEALGIILKAMLAALKPNSSINGVFAVCLSRAASSFSTPPRYRTNRIGLKTWTRVIDSLERMGFIEKLCGGFKGEGYFQGLTSTYVPTQTTSDWFSEHSSGLSLAHLSANEPLLLTSNKRLIDYPDNEHTNALRRQIEDINTVNRAHHFGLQKGLEVISIDQRLLTGKRRFRDDFQSGGRMFLALQQLKKKERANLIIDGEKTVELDFSSHAPRMLFHANGRPAPSDCYAHASVPRQIMKEAMLRVTNCDTRSTALRSLTVLLRERGIDYFSPKELLTAVEETNPFAVKGMKPGRWKEIQFLESRIACGIAHQLHKHDVPCLPIHDSFVVRQRDRDTLMRAMHEEYRKQFPEFSPVVTEAG</sequence>
<reference evidence="1 2" key="1">
    <citation type="submission" date="2016-10" db="EMBL/GenBank/DDBJ databases">
        <title>Marinobacter salinus sp. nov., a moderately halophilic bacterium isolated from a tidal flat environment.</title>
        <authorList>
            <person name="Park S.-J."/>
        </authorList>
    </citation>
    <scope>NUCLEOTIDE SEQUENCE [LARGE SCALE GENOMIC DNA]</scope>
    <source>
        <strain evidence="1 2">Hb8</strain>
    </source>
</reference>
<dbReference type="OrthoDB" id="7059994at2"/>
<evidence type="ECO:0000313" key="2">
    <source>
        <dbReference type="Proteomes" id="UP000177445"/>
    </source>
</evidence>
<protein>
    <submittedName>
        <fullName evidence="1">Uncharacterized protein</fullName>
    </submittedName>
</protein>
<accession>A0A1D9GJL7</accession>
<organism evidence="1 2">
    <name type="scientific">Marinobacter salinus</name>
    <dbReference type="NCBI Taxonomy" id="1874317"/>
    <lineage>
        <taxon>Bacteria</taxon>
        <taxon>Pseudomonadati</taxon>
        <taxon>Pseudomonadota</taxon>
        <taxon>Gammaproteobacteria</taxon>
        <taxon>Pseudomonadales</taxon>
        <taxon>Marinobacteraceae</taxon>
        <taxon>Marinobacter</taxon>
    </lineage>
</organism>
<name>A0A1D9GJL7_9GAMM</name>
<evidence type="ECO:0000313" key="1">
    <source>
        <dbReference type="EMBL" id="AOY87832.1"/>
    </source>
</evidence>
<dbReference type="AlphaFoldDB" id="A0A1D9GJL7"/>
<dbReference type="RefSeq" id="WP_070967495.1">
    <property type="nucleotide sequence ID" value="NZ_CP017715.1"/>
</dbReference>
<proteinExistence type="predicted"/>
<gene>
    <name evidence="1" type="ORF">BKP64_06395</name>
</gene>